<dbReference type="InterPro" id="IPR002586">
    <property type="entry name" value="CobQ/CobB/MinD/ParA_Nub-bd_dom"/>
</dbReference>
<dbReference type="PANTHER" id="PTHR13696:SF96">
    <property type="entry name" value="COBQ_COBB_MIND_PARA NUCLEOTIDE BINDING DOMAIN-CONTAINING PROTEIN"/>
    <property type="match status" value="1"/>
</dbReference>
<dbReference type="Pfam" id="PF01656">
    <property type="entry name" value="CbiA"/>
    <property type="match status" value="1"/>
</dbReference>
<dbReference type="AlphaFoldDB" id="A0A4U8UGL8"/>
<dbReference type="SUPFAM" id="SSF52540">
    <property type="entry name" value="P-loop containing nucleoside triphosphate hydrolases"/>
    <property type="match status" value="1"/>
</dbReference>
<gene>
    <name evidence="2" type="ORF">LS72_010100</name>
</gene>
<organism evidence="2 3">
    <name type="scientific">Helicobacter apodemus</name>
    <dbReference type="NCBI Taxonomy" id="135569"/>
    <lineage>
        <taxon>Bacteria</taxon>
        <taxon>Pseudomonadati</taxon>
        <taxon>Campylobacterota</taxon>
        <taxon>Epsilonproteobacteria</taxon>
        <taxon>Campylobacterales</taxon>
        <taxon>Helicobacteraceae</taxon>
        <taxon>Helicobacter</taxon>
    </lineage>
</organism>
<proteinExistence type="predicted"/>
<dbReference type="Gene3D" id="3.40.50.300">
    <property type="entry name" value="P-loop containing nucleotide triphosphate hydrolases"/>
    <property type="match status" value="1"/>
</dbReference>
<evidence type="ECO:0000259" key="1">
    <source>
        <dbReference type="Pfam" id="PF01656"/>
    </source>
</evidence>
<sequence>MAIITVAHTKGGVGKSMISWNLAGAFNGTILDLDFQRTLTRNNELRKQFGLKPFKVLEISSPDEFLSAMKKASLSEYIIVDTGGFDDNLVRLAIAYANIIITPAFENNSELFGLQTFADILNEIQQQINHEISSCVLINRAYHNATNFEVIKSICNSSPKFRLMNTIIRDRSIYRKTFNAAQTIYESTNFQAKSEINSLKKEIEQRIVNAIKECI</sequence>
<dbReference type="PIRSF" id="PIRSF009320">
    <property type="entry name" value="Nuc_binding_HP_1000"/>
    <property type="match status" value="1"/>
</dbReference>
<evidence type="ECO:0000313" key="2">
    <source>
        <dbReference type="EMBL" id="TLE13255.1"/>
    </source>
</evidence>
<dbReference type="CDD" id="cd02042">
    <property type="entry name" value="ParAB_family"/>
    <property type="match status" value="1"/>
</dbReference>
<dbReference type="Proteomes" id="UP000029920">
    <property type="component" value="Unassembled WGS sequence"/>
</dbReference>
<reference evidence="2 3" key="1">
    <citation type="journal article" date="2014" name="Genome Announc.">
        <title>Draft genome sequences of eight enterohepatic helicobacter species isolated from both laboratory and wild rodents.</title>
        <authorList>
            <person name="Sheh A."/>
            <person name="Shen Z."/>
            <person name="Fox J.G."/>
        </authorList>
    </citation>
    <scope>NUCLEOTIDE SEQUENCE [LARGE SCALE GENOMIC DNA]</scope>
    <source>
        <strain evidence="2 3">MIT-03-7007</strain>
    </source>
</reference>
<name>A0A4U8UGL8_9HELI</name>
<keyword evidence="3" id="KW-1185">Reference proteome</keyword>
<protein>
    <submittedName>
        <fullName evidence="2">ParA family protein</fullName>
    </submittedName>
</protein>
<dbReference type="EMBL" id="JRPC02000048">
    <property type="protein sequence ID" value="TLE13255.1"/>
    <property type="molecule type" value="Genomic_DNA"/>
</dbReference>
<dbReference type="RefSeq" id="WP_034555223.1">
    <property type="nucleotide sequence ID" value="NZ_JRPC02000048.1"/>
</dbReference>
<dbReference type="InterPro" id="IPR027417">
    <property type="entry name" value="P-loop_NTPase"/>
</dbReference>
<accession>A0A4U8UGL8</accession>
<evidence type="ECO:0000313" key="3">
    <source>
        <dbReference type="Proteomes" id="UP000029920"/>
    </source>
</evidence>
<feature type="domain" description="CobQ/CobB/MinD/ParA nucleotide binding" evidence="1">
    <location>
        <begin position="4"/>
        <end position="173"/>
    </location>
</feature>
<dbReference type="InterPro" id="IPR050678">
    <property type="entry name" value="DNA_Partitioning_ATPase"/>
</dbReference>
<dbReference type="PANTHER" id="PTHR13696">
    <property type="entry name" value="P-LOOP CONTAINING NUCLEOSIDE TRIPHOSPHATE HYDROLASE"/>
    <property type="match status" value="1"/>
</dbReference>
<comment type="caution">
    <text evidence="2">The sequence shown here is derived from an EMBL/GenBank/DDBJ whole genome shotgun (WGS) entry which is preliminary data.</text>
</comment>